<evidence type="ECO:0000313" key="3">
    <source>
        <dbReference type="Proteomes" id="UP000076023"/>
    </source>
</evidence>
<keyword evidence="1" id="KW-0472">Membrane</keyword>
<dbReference type="AlphaFoldDB" id="A0A146G543"/>
<dbReference type="Pfam" id="PF14235">
    <property type="entry name" value="DUF4337"/>
    <property type="match status" value="1"/>
</dbReference>
<sequence length="211" mass="22561">MSESKDAAGQQPGSRFELLCGVTIAILAALLAINELGSGKFGGDEIAARNEATKAYSWYGSKSLKENLAEGQRDLLLALRAAGAIAPEKVSAVQGTLDRLDGEMDRYSREKQEILVGSDVVGKNNWAQAVDGQLGNVRGAKEWDAESDRLDRAGDIFDTATLFLQLCLVLGAISLIMKVPARRNAFFTAMLILGAAGIGFSARAFYLAFNL</sequence>
<name>A0A146G543_TERSA</name>
<dbReference type="InterPro" id="IPR025570">
    <property type="entry name" value="DUF4337"/>
</dbReference>
<dbReference type="EMBL" id="BDCO01000002">
    <property type="protein sequence ID" value="GAT32929.1"/>
    <property type="molecule type" value="Genomic_DNA"/>
</dbReference>
<feature type="transmembrane region" description="Helical" evidence="1">
    <location>
        <begin position="156"/>
        <end position="177"/>
    </location>
</feature>
<comment type="caution">
    <text evidence="2">The sequence shown here is derived from an EMBL/GenBank/DDBJ whole genome shotgun (WGS) entry which is preliminary data.</text>
</comment>
<feature type="transmembrane region" description="Helical" evidence="1">
    <location>
        <begin position="16"/>
        <end position="33"/>
    </location>
</feature>
<keyword evidence="3" id="KW-1185">Reference proteome</keyword>
<keyword evidence="1" id="KW-0812">Transmembrane</keyword>
<gene>
    <name evidence="2" type="ORF">TSACC_21332</name>
</gene>
<accession>A0A146G543</accession>
<evidence type="ECO:0000313" key="2">
    <source>
        <dbReference type="EMBL" id="GAT32929.1"/>
    </source>
</evidence>
<organism evidence="2 3">
    <name type="scientific">Terrimicrobium sacchariphilum</name>
    <dbReference type="NCBI Taxonomy" id="690879"/>
    <lineage>
        <taxon>Bacteria</taxon>
        <taxon>Pseudomonadati</taxon>
        <taxon>Verrucomicrobiota</taxon>
        <taxon>Terrimicrobiia</taxon>
        <taxon>Terrimicrobiales</taxon>
        <taxon>Terrimicrobiaceae</taxon>
        <taxon>Terrimicrobium</taxon>
    </lineage>
</organism>
<evidence type="ECO:0008006" key="4">
    <source>
        <dbReference type="Google" id="ProtNLM"/>
    </source>
</evidence>
<dbReference type="InParanoid" id="A0A146G543"/>
<feature type="transmembrane region" description="Helical" evidence="1">
    <location>
        <begin position="189"/>
        <end position="209"/>
    </location>
</feature>
<dbReference type="RefSeq" id="WP_169809568.1">
    <property type="nucleotide sequence ID" value="NZ_BDCO01000002.1"/>
</dbReference>
<dbReference type="Proteomes" id="UP000076023">
    <property type="component" value="Unassembled WGS sequence"/>
</dbReference>
<keyword evidence="1" id="KW-1133">Transmembrane helix</keyword>
<dbReference type="STRING" id="690879.TSACC_21332"/>
<proteinExistence type="predicted"/>
<reference evidence="3" key="1">
    <citation type="journal article" date="2017" name="Genome Announc.">
        <title>Draft Genome Sequence of Terrimicrobium sacchariphilum NM-5T, a Facultative Anaerobic Soil Bacterium of the Class Spartobacteria.</title>
        <authorList>
            <person name="Qiu Y.L."/>
            <person name="Tourlousse D.M."/>
            <person name="Matsuura N."/>
            <person name="Ohashi A."/>
            <person name="Sekiguchi Y."/>
        </authorList>
    </citation>
    <scope>NUCLEOTIDE SEQUENCE [LARGE SCALE GENOMIC DNA]</scope>
    <source>
        <strain evidence="3">NM-5</strain>
    </source>
</reference>
<evidence type="ECO:0000256" key="1">
    <source>
        <dbReference type="SAM" id="Phobius"/>
    </source>
</evidence>
<protein>
    <recommendedName>
        <fullName evidence="4">DUF4337 domain-containing protein</fullName>
    </recommendedName>
</protein>